<gene>
    <name evidence="1" type="ORF">L873DRAFT_1822077</name>
</gene>
<sequence>MAMGVFDGIWQREDIPGREYGINGKLAWDLLCLSFVLVDFGESSPGYFSLICFGMLRQKIDVCCKQKMGLGLVLF</sequence>
<dbReference type="AlphaFoldDB" id="A0A3N4IUI8"/>
<reference evidence="1 2" key="1">
    <citation type="journal article" date="2018" name="Nat. Ecol. Evol.">
        <title>Pezizomycetes genomes reveal the molecular basis of ectomycorrhizal truffle lifestyle.</title>
        <authorList>
            <person name="Murat C."/>
            <person name="Payen T."/>
            <person name="Noel B."/>
            <person name="Kuo A."/>
            <person name="Morin E."/>
            <person name="Chen J."/>
            <person name="Kohler A."/>
            <person name="Krizsan K."/>
            <person name="Balestrini R."/>
            <person name="Da Silva C."/>
            <person name="Montanini B."/>
            <person name="Hainaut M."/>
            <person name="Levati E."/>
            <person name="Barry K.W."/>
            <person name="Belfiori B."/>
            <person name="Cichocki N."/>
            <person name="Clum A."/>
            <person name="Dockter R.B."/>
            <person name="Fauchery L."/>
            <person name="Guy J."/>
            <person name="Iotti M."/>
            <person name="Le Tacon F."/>
            <person name="Lindquist E.A."/>
            <person name="Lipzen A."/>
            <person name="Malagnac F."/>
            <person name="Mello A."/>
            <person name="Molinier V."/>
            <person name="Miyauchi S."/>
            <person name="Poulain J."/>
            <person name="Riccioni C."/>
            <person name="Rubini A."/>
            <person name="Sitrit Y."/>
            <person name="Splivallo R."/>
            <person name="Traeger S."/>
            <person name="Wang M."/>
            <person name="Zifcakova L."/>
            <person name="Wipf D."/>
            <person name="Zambonelli A."/>
            <person name="Paolocci F."/>
            <person name="Nowrousian M."/>
            <person name="Ottonello S."/>
            <person name="Baldrian P."/>
            <person name="Spatafora J.W."/>
            <person name="Henrissat B."/>
            <person name="Nagy L.G."/>
            <person name="Aury J.M."/>
            <person name="Wincker P."/>
            <person name="Grigoriev I.V."/>
            <person name="Bonfante P."/>
            <person name="Martin F.M."/>
        </authorList>
    </citation>
    <scope>NUCLEOTIDE SEQUENCE [LARGE SCALE GENOMIC DNA]</scope>
    <source>
        <strain evidence="1 2">120613-1</strain>
    </source>
</reference>
<evidence type="ECO:0000313" key="2">
    <source>
        <dbReference type="Proteomes" id="UP000276215"/>
    </source>
</evidence>
<keyword evidence="2" id="KW-1185">Reference proteome</keyword>
<organism evidence="1 2">
    <name type="scientific">Choiromyces venosus 120613-1</name>
    <dbReference type="NCBI Taxonomy" id="1336337"/>
    <lineage>
        <taxon>Eukaryota</taxon>
        <taxon>Fungi</taxon>
        <taxon>Dikarya</taxon>
        <taxon>Ascomycota</taxon>
        <taxon>Pezizomycotina</taxon>
        <taxon>Pezizomycetes</taxon>
        <taxon>Pezizales</taxon>
        <taxon>Tuberaceae</taxon>
        <taxon>Choiromyces</taxon>
    </lineage>
</organism>
<dbReference type="Proteomes" id="UP000276215">
    <property type="component" value="Unassembled WGS sequence"/>
</dbReference>
<protein>
    <submittedName>
        <fullName evidence="1">Uncharacterized protein</fullName>
    </submittedName>
</protein>
<proteinExistence type="predicted"/>
<accession>A0A3N4IUI8</accession>
<evidence type="ECO:0000313" key="1">
    <source>
        <dbReference type="EMBL" id="RPA89853.1"/>
    </source>
</evidence>
<name>A0A3N4IUI8_9PEZI</name>
<dbReference type="EMBL" id="ML120552">
    <property type="protein sequence ID" value="RPA89853.1"/>
    <property type="molecule type" value="Genomic_DNA"/>
</dbReference>